<dbReference type="Gene3D" id="3.30.300.70">
    <property type="entry name" value="RimP-like superfamily, N-terminal"/>
    <property type="match status" value="1"/>
</dbReference>
<dbReference type="Proteomes" id="UP000248606">
    <property type="component" value="Unassembled WGS sequence"/>
</dbReference>
<evidence type="ECO:0000256" key="3">
    <source>
        <dbReference type="HAMAP-Rule" id="MF_01077"/>
    </source>
</evidence>
<protein>
    <recommendedName>
        <fullName evidence="3">Ribosome maturation factor RimP</fullName>
    </recommendedName>
</protein>
<dbReference type="GO" id="GO:0006412">
    <property type="term" value="P:translation"/>
    <property type="evidence" value="ECO:0007669"/>
    <property type="project" value="TreeGrafter"/>
</dbReference>
<feature type="region of interest" description="Disordered" evidence="4">
    <location>
        <begin position="1"/>
        <end position="28"/>
    </location>
</feature>
<evidence type="ECO:0000256" key="1">
    <source>
        <dbReference type="ARBA" id="ARBA00022490"/>
    </source>
</evidence>
<dbReference type="SUPFAM" id="SSF75420">
    <property type="entry name" value="YhbC-like, N-terminal domain"/>
    <property type="match status" value="1"/>
</dbReference>
<comment type="caution">
    <text evidence="7">The sequence shown here is derived from an EMBL/GenBank/DDBJ whole genome shotgun (WGS) entry which is preliminary data.</text>
</comment>
<name>A0A2W5IDH5_9ACTN</name>
<evidence type="ECO:0000256" key="2">
    <source>
        <dbReference type="ARBA" id="ARBA00022517"/>
    </source>
</evidence>
<dbReference type="AlphaFoldDB" id="A0A2W5IDH5"/>
<evidence type="ECO:0000259" key="5">
    <source>
        <dbReference type="Pfam" id="PF02576"/>
    </source>
</evidence>
<sequence length="212" mass="23347">MGILETITQSKEGRMPPSSSDEATGLSTEDSVADIVAPVLSEHQAELIDVAFRREDGQRIIEICVDDDSECGPSLDTIVALSEILSQVLDAHDKGSAPYLLQVTSPGLDRPLTRVRQWLRNRGRLVTIDTTDGESLRGRIGPVRDNAVVILTVPTMKKGQRINPKRLTVHTVPFTSIALAMIEFEFSEPSDVDWEIVMDDDKLAAFVHQEGK</sequence>
<keyword evidence="1 3" id="KW-0963">Cytoplasm</keyword>
<evidence type="ECO:0000313" key="7">
    <source>
        <dbReference type="EMBL" id="PZP89820.1"/>
    </source>
</evidence>
<dbReference type="PANTHER" id="PTHR33867:SF1">
    <property type="entry name" value="RIBOSOME MATURATION FACTOR RIMP"/>
    <property type="match status" value="1"/>
</dbReference>
<dbReference type="PANTHER" id="PTHR33867">
    <property type="entry name" value="RIBOSOME MATURATION FACTOR RIMP"/>
    <property type="match status" value="1"/>
</dbReference>
<feature type="compositionally biased region" description="Polar residues" evidence="4">
    <location>
        <begin position="1"/>
        <end position="10"/>
    </location>
</feature>
<comment type="function">
    <text evidence="3">Required for maturation of 30S ribosomal subunits.</text>
</comment>
<dbReference type="InterPro" id="IPR035956">
    <property type="entry name" value="RimP_N_sf"/>
</dbReference>
<keyword evidence="2 3" id="KW-0690">Ribosome biogenesis</keyword>
<comment type="similarity">
    <text evidence="3">Belongs to the RimP family.</text>
</comment>
<gene>
    <name evidence="3" type="primary">rimP</name>
    <name evidence="7" type="ORF">DI579_01260</name>
</gene>
<dbReference type="Pfam" id="PF17384">
    <property type="entry name" value="DUF150_C"/>
    <property type="match status" value="1"/>
</dbReference>
<accession>A0A2W5IDH5</accession>
<dbReference type="InterPro" id="IPR003728">
    <property type="entry name" value="Ribosome_maturation_RimP"/>
</dbReference>
<feature type="compositionally biased region" description="Polar residues" evidence="4">
    <location>
        <begin position="17"/>
        <end position="28"/>
    </location>
</feature>
<dbReference type="GO" id="GO:0000028">
    <property type="term" value="P:ribosomal small subunit assembly"/>
    <property type="evidence" value="ECO:0007669"/>
    <property type="project" value="TreeGrafter"/>
</dbReference>
<proteinExistence type="inferred from homology"/>
<dbReference type="GO" id="GO:0005829">
    <property type="term" value="C:cytosol"/>
    <property type="evidence" value="ECO:0007669"/>
    <property type="project" value="TreeGrafter"/>
</dbReference>
<dbReference type="EMBL" id="QFOZ01000001">
    <property type="protein sequence ID" value="PZP89820.1"/>
    <property type="molecule type" value="Genomic_DNA"/>
</dbReference>
<reference evidence="7 8" key="1">
    <citation type="submission" date="2017-08" db="EMBL/GenBank/DDBJ databases">
        <title>Infants hospitalized years apart are colonized by the same room-sourced microbial strains.</title>
        <authorList>
            <person name="Brooks B."/>
            <person name="Olm M.R."/>
            <person name="Firek B.A."/>
            <person name="Baker R."/>
            <person name="Thomas B.C."/>
            <person name="Morowitz M.J."/>
            <person name="Banfield J.F."/>
        </authorList>
    </citation>
    <scope>NUCLEOTIDE SEQUENCE [LARGE SCALE GENOMIC DNA]</scope>
    <source>
        <strain evidence="7">S2_006_000_R1_57</strain>
    </source>
</reference>
<comment type="subcellular location">
    <subcellularLocation>
        <location evidence="3">Cytoplasm</location>
    </subcellularLocation>
</comment>
<dbReference type="HAMAP" id="MF_01077">
    <property type="entry name" value="RimP"/>
    <property type="match status" value="1"/>
</dbReference>
<dbReference type="Pfam" id="PF02576">
    <property type="entry name" value="RimP_N"/>
    <property type="match status" value="1"/>
</dbReference>
<dbReference type="CDD" id="cd01734">
    <property type="entry name" value="YlxS_C"/>
    <property type="match status" value="1"/>
</dbReference>
<dbReference type="InterPro" id="IPR028989">
    <property type="entry name" value="RimP_N"/>
</dbReference>
<evidence type="ECO:0000313" key="8">
    <source>
        <dbReference type="Proteomes" id="UP000248606"/>
    </source>
</evidence>
<dbReference type="InterPro" id="IPR028998">
    <property type="entry name" value="RimP_C"/>
</dbReference>
<evidence type="ECO:0000259" key="6">
    <source>
        <dbReference type="Pfam" id="PF17384"/>
    </source>
</evidence>
<organism evidence="7 8">
    <name type="scientific">Lawsonella clevelandensis</name>
    <dbReference type="NCBI Taxonomy" id="1528099"/>
    <lineage>
        <taxon>Bacteria</taxon>
        <taxon>Bacillati</taxon>
        <taxon>Actinomycetota</taxon>
        <taxon>Actinomycetes</taxon>
        <taxon>Mycobacteriales</taxon>
        <taxon>Lawsonellaceae</taxon>
        <taxon>Lawsonella</taxon>
    </lineage>
</organism>
<feature type="domain" description="Ribosome maturation factor RimP N-terminal" evidence="5">
    <location>
        <begin position="35"/>
        <end position="109"/>
    </location>
</feature>
<feature type="domain" description="Ribosome maturation factor RimP C-terminal" evidence="6">
    <location>
        <begin position="112"/>
        <end position="186"/>
    </location>
</feature>
<evidence type="ECO:0000256" key="4">
    <source>
        <dbReference type="SAM" id="MobiDB-lite"/>
    </source>
</evidence>